<sequence length="32" mass="3518">MCSHRAHRCDSCSSKTNYCEEGSQVTVQPSEG</sequence>
<proteinExistence type="predicted"/>
<organism evidence="1">
    <name type="scientific">Arundo donax</name>
    <name type="common">Giant reed</name>
    <name type="synonym">Donax arundinaceus</name>
    <dbReference type="NCBI Taxonomy" id="35708"/>
    <lineage>
        <taxon>Eukaryota</taxon>
        <taxon>Viridiplantae</taxon>
        <taxon>Streptophyta</taxon>
        <taxon>Embryophyta</taxon>
        <taxon>Tracheophyta</taxon>
        <taxon>Spermatophyta</taxon>
        <taxon>Magnoliopsida</taxon>
        <taxon>Liliopsida</taxon>
        <taxon>Poales</taxon>
        <taxon>Poaceae</taxon>
        <taxon>PACMAD clade</taxon>
        <taxon>Arundinoideae</taxon>
        <taxon>Arundineae</taxon>
        <taxon>Arundo</taxon>
    </lineage>
</organism>
<reference evidence="1" key="1">
    <citation type="submission" date="2014-09" db="EMBL/GenBank/DDBJ databases">
        <authorList>
            <person name="Magalhaes I.L.F."/>
            <person name="Oliveira U."/>
            <person name="Santos F.R."/>
            <person name="Vidigal T.H.D.A."/>
            <person name="Brescovit A.D."/>
            <person name="Santos A.J."/>
        </authorList>
    </citation>
    <scope>NUCLEOTIDE SEQUENCE</scope>
    <source>
        <tissue evidence="1">Shoot tissue taken approximately 20 cm above the soil surface</tissue>
    </source>
</reference>
<accession>A0A0A8XZ66</accession>
<dbReference type="EMBL" id="GBRH01279925">
    <property type="protein sequence ID" value="JAD17970.1"/>
    <property type="molecule type" value="Transcribed_RNA"/>
</dbReference>
<dbReference type="AlphaFoldDB" id="A0A0A8XZ66"/>
<evidence type="ECO:0000313" key="1">
    <source>
        <dbReference type="EMBL" id="JAD17970.1"/>
    </source>
</evidence>
<name>A0A0A8XZ66_ARUDO</name>
<reference evidence="1" key="2">
    <citation type="journal article" date="2015" name="Data Brief">
        <title>Shoot transcriptome of the giant reed, Arundo donax.</title>
        <authorList>
            <person name="Barrero R.A."/>
            <person name="Guerrero F.D."/>
            <person name="Moolhuijzen P."/>
            <person name="Goolsby J.A."/>
            <person name="Tidwell J."/>
            <person name="Bellgard S.E."/>
            <person name="Bellgard M.I."/>
        </authorList>
    </citation>
    <scope>NUCLEOTIDE SEQUENCE</scope>
    <source>
        <tissue evidence="1">Shoot tissue taken approximately 20 cm above the soil surface</tissue>
    </source>
</reference>
<protein>
    <submittedName>
        <fullName evidence="1">Uncharacterized protein</fullName>
    </submittedName>
</protein>